<dbReference type="InterPro" id="IPR020843">
    <property type="entry name" value="ER"/>
</dbReference>
<protein>
    <submittedName>
        <fullName evidence="4">GroES-like protein</fullName>
    </submittedName>
</protein>
<accession>A0A0R1MYU8</accession>
<evidence type="ECO:0000313" key="5">
    <source>
        <dbReference type="Proteomes" id="UP000051330"/>
    </source>
</evidence>
<organism evidence="4 5">
    <name type="scientific">Schleiferilactobacillus perolens DSM 12744</name>
    <dbReference type="NCBI Taxonomy" id="1423792"/>
    <lineage>
        <taxon>Bacteria</taxon>
        <taxon>Bacillati</taxon>
        <taxon>Bacillota</taxon>
        <taxon>Bacilli</taxon>
        <taxon>Lactobacillales</taxon>
        <taxon>Lactobacillaceae</taxon>
        <taxon>Schleiferilactobacillus</taxon>
    </lineage>
</organism>
<evidence type="ECO:0000256" key="2">
    <source>
        <dbReference type="ARBA" id="ARBA00023002"/>
    </source>
</evidence>
<dbReference type="EMBL" id="AZEC01000004">
    <property type="protein sequence ID" value="KRL13309.1"/>
    <property type="molecule type" value="Genomic_DNA"/>
</dbReference>
<dbReference type="AlphaFoldDB" id="A0A0R1MYU8"/>
<sequence>MIEKGDAAIMKAIVVSHPGGPEVLEYVDVPTPSVKPGWTRVKVRGFGINHSEIFTREGESPSVKFPRILGIEAVGTIDETSAPDKFRRGQKVISIMGEMGRAFDGGYAEYVLLPNDQICPVTTDLSWADLAAVPETYYTAWGIVRSLQVKAHDRILIRAATSGVGVAVFKLIQALNRHTDIVGTTRSAKKKPLLAAVGMDQILVTPDALKLPADIRPFDKIIDLIGPASTRDSLQHLTEFGIVNVTGELGGVWYLQDFDPISDIPNNRYLTGFSSGDHVSAAGLQEIITFIEAHRIDVSPVKTFPLAETREAHEFLASSRGFGKVVVLPNLAPHPKKEK</sequence>
<name>A0A0R1MYU8_9LACO</name>
<dbReference type="GO" id="GO:0016651">
    <property type="term" value="F:oxidoreductase activity, acting on NAD(P)H"/>
    <property type="evidence" value="ECO:0007669"/>
    <property type="project" value="TreeGrafter"/>
</dbReference>
<dbReference type="InterPro" id="IPR011032">
    <property type="entry name" value="GroES-like_sf"/>
</dbReference>
<keyword evidence="1" id="KW-0521">NADP</keyword>
<dbReference type="InterPro" id="IPR013154">
    <property type="entry name" value="ADH-like_N"/>
</dbReference>
<evidence type="ECO:0000259" key="3">
    <source>
        <dbReference type="SMART" id="SM00829"/>
    </source>
</evidence>
<evidence type="ECO:0000313" key="4">
    <source>
        <dbReference type="EMBL" id="KRL13309.1"/>
    </source>
</evidence>
<dbReference type="Gene3D" id="3.90.180.10">
    <property type="entry name" value="Medium-chain alcohol dehydrogenases, catalytic domain"/>
    <property type="match status" value="1"/>
</dbReference>
<dbReference type="Proteomes" id="UP000051330">
    <property type="component" value="Unassembled WGS sequence"/>
</dbReference>
<dbReference type="SUPFAM" id="SSF50129">
    <property type="entry name" value="GroES-like"/>
    <property type="match status" value="1"/>
</dbReference>
<gene>
    <name evidence="4" type="ORF">FD09_GL002136</name>
</gene>
<feature type="domain" description="Enoyl reductase (ER)" evidence="3">
    <location>
        <begin position="19"/>
        <end position="327"/>
    </location>
</feature>
<keyword evidence="2" id="KW-0560">Oxidoreductase</keyword>
<dbReference type="InterPro" id="IPR036291">
    <property type="entry name" value="NAD(P)-bd_dom_sf"/>
</dbReference>
<dbReference type="PANTHER" id="PTHR48106">
    <property type="entry name" value="QUINONE OXIDOREDUCTASE PIG3-RELATED"/>
    <property type="match status" value="1"/>
</dbReference>
<dbReference type="SUPFAM" id="SSF51735">
    <property type="entry name" value="NAD(P)-binding Rossmann-fold domains"/>
    <property type="match status" value="1"/>
</dbReference>
<dbReference type="PATRIC" id="fig|1423792.3.peg.2178"/>
<dbReference type="Pfam" id="PF08240">
    <property type="entry name" value="ADH_N"/>
    <property type="match status" value="1"/>
</dbReference>
<comment type="caution">
    <text evidence="4">The sequence shown here is derived from an EMBL/GenBank/DDBJ whole genome shotgun (WGS) entry which is preliminary data.</text>
</comment>
<keyword evidence="5" id="KW-1185">Reference proteome</keyword>
<reference evidence="4 5" key="1">
    <citation type="journal article" date="2015" name="Genome Announc.">
        <title>Expanding the biotechnology potential of lactobacilli through comparative genomics of 213 strains and associated genera.</title>
        <authorList>
            <person name="Sun Z."/>
            <person name="Harris H.M."/>
            <person name="McCann A."/>
            <person name="Guo C."/>
            <person name="Argimon S."/>
            <person name="Zhang W."/>
            <person name="Yang X."/>
            <person name="Jeffery I.B."/>
            <person name="Cooney J.C."/>
            <person name="Kagawa T.F."/>
            <person name="Liu W."/>
            <person name="Song Y."/>
            <person name="Salvetti E."/>
            <person name="Wrobel A."/>
            <person name="Rasinkangas P."/>
            <person name="Parkhill J."/>
            <person name="Rea M.C."/>
            <person name="O'Sullivan O."/>
            <person name="Ritari J."/>
            <person name="Douillard F.P."/>
            <person name="Paul Ross R."/>
            <person name="Yang R."/>
            <person name="Briner A.E."/>
            <person name="Felis G.E."/>
            <person name="de Vos W.M."/>
            <person name="Barrangou R."/>
            <person name="Klaenhammer T.R."/>
            <person name="Caufield P.W."/>
            <person name="Cui Y."/>
            <person name="Zhang H."/>
            <person name="O'Toole P.W."/>
        </authorList>
    </citation>
    <scope>NUCLEOTIDE SEQUENCE [LARGE SCALE GENOMIC DNA]</scope>
    <source>
        <strain evidence="4 5">DSM 12744</strain>
    </source>
</reference>
<dbReference type="STRING" id="1423792.FD09_GL002136"/>
<proteinExistence type="predicted"/>
<dbReference type="Gene3D" id="3.40.50.720">
    <property type="entry name" value="NAD(P)-binding Rossmann-like Domain"/>
    <property type="match status" value="1"/>
</dbReference>
<dbReference type="SMART" id="SM00829">
    <property type="entry name" value="PKS_ER"/>
    <property type="match status" value="1"/>
</dbReference>
<evidence type="ECO:0000256" key="1">
    <source>
        <dbReference type="ARBA" id="ARBA00022857"/>
    </source>
</evidence>
<dbReference type="GO" id="GO:0070402">
    <property type="term" value="F:NADPH binding"/>
    <property type="evidence" value="ECO:0007669"/>
    <property type="project" value="TreeGrafter"/>
</dbReference>
<dbReference type="Pfam" id="PF13602">
    <property type="entry name" value="ADH_zinc_N_2"/>
    <property type="match status" value="1"/>
</dbReference>